<comment type="caution">
    <text evidence="11">The sequence shown here is derived from an EMBL/GenBank/DDBJ whole genome shotgun (WGS) entry which is preliminary data.</text>
</comment>
<dbReference type="AlphaFoldDB" id="A0ABD3C5X7"/>
<gene>
    <name evidence="11" type="primary">PHOT1_1</name>
    <name evidence="11" type="ORF">CASFOL_030654</name>
</gene>
<evidence type="ECO:0000256" key="6">
    <source>
        <dbReference type="ARBA" id="ARBA00022840"/>
    </source>
</evidence>
<sequence>MTLSGIFNIVRQYVYMQGSKKKVMPDSSHGSLFSSSTTQKVAKSFGICFICNLCVIKRSADFIGVQLDGSQHVEPLHNCIAEATATEIAKLVKETAGNVDDAVRELPDANTILDDGEELSLKHFKPIKPLGSGDTGSVHLVEICGTGQHFAMKSTDKGIMLNRNKVHRACAEREILDMFDHPFFPPLYASFQTKTHICLITDYCPGGELFLLLERQPTKVLKEDAVRHIPKQIGNCTFLKILYLRDNFLTGETRIIIYPLGAFAMPLD</sequence>
<dbReference type="PROSITE" id="PS00107">
    <property type="entry name" value="PROTEIN_KINASE_ATP"/>
    <property type="match status" value="1"/>
</dbReference>
<keyword evidence="5" id="KW-0418">Kinase</keyword>
<evidence type="ECO:0000256" key="2">
    <source>
        <dbReference type="ARBA" id="ARBA00022527"/>
    </source>
</evidence>
<protein>
    <recommendedName>
        <fullName evidence="1">non-specific serine/threonine protein kinase</fullName>
        <ecNumber evidence="1">2.7.11.1</ecNumber>
    </recommendedName>
</protein>
<evidence type="ECO:0000259" key="10">
    <source>
        <dbReference type="PROSITE" id="PS50011"/>
    </source>
</evidence>
<evidence type="ECO:0000256" key="5">
    <source>
        <dbReference type="ARBA" id="ARBA00022777"/>
    </source>
</evidence>
<evidence type="ECO:0000313" key="11">
    <source>
        <dbReference type="EMBL" id="KAL3625200.1"/>
    </source>
</evidence>
<dbReference type="EMBL" id="JAVIJP010000052">
    <property type="protein sequence ID" value="KAL3625200.1"/>
    <property type="molecule type" value="Genomic_DNA"/>
</dbReference>
<dbReference type="Proteomes" id="UP001632038">
    <property type="component" value="Unassembled WGS sequence"/>
</dbReference>
<evidence type="ECO:0000256" key="8">
    <source>
        <dbReference type="ARBA" id="ARBA00048679"/>
    </source>
</evidence>
<keyword evidence="12" id="KW-1185">Reference proteome</keyword>
<dbReference type="SUPFAM" id="SSF56112">
    <property type="entry name" value="Protein kinase-like (PK-like)"/>
    <property type="match status" value="1"/>
</dbReference>
<dbReference type="PANTHER" id="PTHR45637">
    <property type="entry name" value="FLIPPASE KINASE 1-RELATED"/>
    <property type="match status" value="1"/>
</dbReference>
<proteinExistence type="predicted"/>
<dbReference type="SMART" id="SM00220">
    <property type="entry name" value="S_TKc"/>
    <property type="match status" value="1"/>
</dbReference>
<dbReference type="Pfam" id="PF00069">
    <property type="entry name" value="Pkinase"/>
    <property type="match status" value="1"/>
</dbReference>
<dbReference type="InterPro" id="IPR000719">
    <property type="entry name" value="Prot_kinase_dom"/>
</dbReference>
<dbReference type="PROSITE" id="PS50011">
    <property type="entry name" value="PROTEIN_KINASE_DOM"/>
    <property type="match status" value="1"/>
</dbReference>
<dbReference type="GO" id="GO:0005524">
    <property type="term" value="F:ATP binding"/>
    <property type="evidence" value="ECO:0007669"/>
    <property type="project" value="UniProtKB-UniRule"/>
</dbReference>
<comment type="catalytic activity">
    <reaction evidence="7">
        <text>L-threonyl-[protein] + ATP = O-phospho-L-threonyl-[protein] + ADP + H(+)</text>
        <dbReference type="Rhea" id="RHEA:46608"/>
        <dbReference type="Rhea" id="RHEA-COMP:11060"/>
        <dbReference type="Rhea" id="RHEA-COMP:11605"/>
        <dbReference type="ChEBI" id="CHEBI:15378"/>
        <dbReference type="ChEBI" id="CHEBI:30013"/>
        <dbReference type="ChEBI" id="CHEBI:30616"/>
        <dbReference type="ChEBI" id="CHEBI:61977"/>
        <dbReference type="ChEBI" id="CHEBI:456216"/>
        <dbReference type="EC" id="2.7.11.1"/>
    </reaction>
</comment>
<dbReference type="FunFam" id="3.30.200.20:FF:000133">
    <property type="entry name" value="LOV domain-containing protein"/>
    <property type="match status" value="1"/>
</dbReference>
<reference evidence="12" key="1">
    <citation type="journal article" date="2024" name="IScience">
        <title>Strigolactones Initiate the Formation of Haustorium-like Structures in Castilleja.</title>
        <authorList>
            <person name="Buerger M."/>
            <person name="Peterson D."/>
            <person name="Chory J."/>
        </authorList>
    </citation>
    <scope>NUCLEOTIDE SEQUENCE [LARGE SCALE GENOMIC DNA]</scope>
</reference>
<accession>A0ABD3C5X7</accession>
<dbReference type="GO" id="GO:0004674">
    <property type="term" value="F:protein serine/threonine kinase activity"/>
    <property type="evidence" value="ECO:0007669"/>
    <property type="project" value="UniProtKB-KW"/>
</dbReference>
<evidence type="ECO:0000256" key="1">
    <source>
        <dbReference type="ARBA" id="ARBA00012513"/>
    </source>
</evidence>
<evidence type="ECO:0000256" key="7">
    <source>
        <dbReference type="ARBA" id="ARBA00047899"/>
    </source>
</evidence>
<evidence type="ECO:0000256" key="3">
    <source>
        <dbReference type="ARBA" id="ARBA00022679"/>
    </source>
</evidence>
<name>A0ABD3C5X7_9LAMI</name>
<dbReference type="InterPro" id="IPR017441">
    <property type="entry name" value="Protein_kinase_ATP_BS"/>
</dbReference>
<keyword evidence="3 11" id="KW-0808">Transferase</keyword>
<keyword evidence="2" id="KW-0723">Serine/threonine-protein kinase</keyword>
<dbReference type="EC" id="2.7.11.1" evidence="1"/>
<dbReference type="InterPro" id="IPR011009">
    <property type="entry name" value="Kinase-like_dom_sf"/>
</dbReference>
<comment type="catalytic activity">
    <reaction evidence="8">
        <text>L-seryl-[protein] + ATP = O-phospho-L-seryl-[protein] + ADP + H(+)</text>
        <dbReference type="Rhea" id="RHEA:17989"/>
        <dbReference type="Rhea" id="RHEA-COMP:9863"/>
        <dbReference type="Rhea" id="RHEA-COMP:11604"/>
        <dbReference type="ChEBI" id="CHEBI:15378"/>
        <dbReference type="ChEBI" id="CHEBI:29999"/>
        <dbReference type="ChEBI" id="CHEBI:30616"/>
        <dbReference type="ChEBI" id="CHEBI:83421"/>
        <dbReference type="ChEBI" id="CHEBI:456216"/>
        <dbReference type="EC" id="2.7.11.1"/>
    </reaction>
</comment>
<feature type="domain" description="Protein kinase" evidence="10">
    <location>
        <begin position="124"/>
        <end position="268"/>
    </location>
</feature>
<keyword evidence="6 9" id="KW-0067">ATP-binding</keyword>
<evidence type="ECO:0000313" key="12">
    <source>
        <dbReference type="Proteomes" id="UP001632038"/>
    </source>
</evidence>
<keyword evidence="4 9" id="KW-0547">Nucleotide-binding</keyword>
<organism evidence="11 12">
    <name type="scientific">Castilleja foliolosa</name>
    <dbReference type="NCBI Taxonomy" id="1961234"/>
    <lineage>
        <taxon>Eukaryota</taxon>
        <taxon>Viridiplantae</taxon>
        <taxon>Streptophyta</taxon>
        <taxon>Embryophyta</taxon>
        <taxon>Tracheophyta</taxon>
        <taxon>Spermatophyta</taxon>
        <taxon>Magnoliopsida</taxon>
        <taxon>eudicotyledons</taxon>
        <taxon>Gunneridae</taxon>
        <taxon>Pentapetalae</taxon>
        <taxon>asterids</taxon>
        <taxon>lamiids</taxon>
        <taxon>Lamiales</taxon>
        <taxon>Orobanchaceae</taxon>
        <taxon>Pedicularideae</taxon>
        <taxon>Castillejinae</taxon>
        <taxon>Castilleja</taxon>
    </lineage>
</organism>
<evidence type="ECO:0000256" key="9">
    <source>
        <dbReference type="PROSITE-ProRule" id="PRU10141"/>
    </source>
</evidence>
<feature type="binding site" evidence="9">
    <location>
        <position position="153"/>
    </location>
    <ligand>
        <name>ATP</name>
        <dbReference type="ChEBI" id="CHEBI:30616"/>
    </ligand>
</feature>
<evidence type="ECO:0000256" key="4">
    <source>
        <dbReference type="ARBA" id="ARBA00022741"/>
    </source>
</evidence>
<dbReference type="Gene3D" id="3.30.200.20">
    <property type="entry name" value="Phosphorylase Kinase, domain 1"/>
    <property type="match status" value="1"/>
</dbReference>